<evidence type="ECO:0000259" key="7">
    <source>
        <dbReference type="PROSITE" id="PS51099"/>
    </source>
</evidence>
<dbReference type="Pfam" id="PF08279">
    <property type="entry name" value="HTH_11"/>
    <property type="match status" value="1"/>
</dbReference>
<dbReference type="PROSITE" id="PS51094">
    <property type="entry name" value="PTS_EIIA_TYPE_2"/>
    <property type="match status" value="1"/>
</dbReference>
<gene>
    <name evidence="9" type="ORF">SAMN05421767_1397</name>
</gene>
<evidence type="ECO:0000256" key="1">
    <source>
        <dbReference type="ARBA" id="ARBA00022679"/>
    </source>
</evidence>
<dbReference type="PANTHER" id="PTHR30185">
    <property type="entry name" value="CRYPTIC BETA-GLUCOSIDE BGL OPERON ANTITERMINATOR"/>
    <property type="match status" value="1"/>
</dbReference>
<dbReference type="EMBL" id="FOGF01000039">
    <property type="protein sequence ID" value="SER34949.1"/>
    <property type="molecule type" value="Genomic_DNA"/>
</dbReference>
<feature type="domain" description="PTS EIIB type-2" evidence="7">
    <location>
        <begin position="411"/>
        <end position="503"/>
    </location>
</feature>
<dbReference type="InterPro" id="IPR036095">
    <property type="entry name" value="PTS_EIIB-like_sf"/>
</dbReference>
<dbReference type="SUPFAM" id="SSF55804">
    <property type="entry name" value="Phoshotransferase/anion transport protein"/>
    <property type="match status" value="1"/>
</dbReference>
<dbReference type="Pfam" id="PF02302">
    <property type="entry name" value="PTS_IIB"/>
    <property type="match status" value="1"/>
</dbReference>
<dbReference type="InterPro" id="IPR002178">
    <property type="entry name" value="PTS_EIIA_type-2_dom"/>
</dbReference>
<dbReference type="Proteomes" id="UP000198556">
    <property type="component" value="Unassembled WGS sequence"/>
</dbReference>
<dbReference type="OrthoDB" id="3710983at2"/>
<dbReference type="InterPro" id="IPR013196">
    <property type="entry name" value="HTH_11"/>
</dbReference>
<dbReference type="InterPro" id="IPR050661">
    <property type="entry name" value="BglG_antiterminators"/>
</dbReference>
<dbReference type="Pfam" id="PF00359">
    <property type="entry name" value="PTS_EIIA_2"/>
    <property type="match status" value="1"/>
</dbReference>
<dbReference type="PANTHER" id="PTHR30185:SF18">
    <property type="entry name" value="TRANSCRIPTIONAL REGULATOR MTLR"/>
    <property type="match status" value="1"/>
</dbReference>
<proteinExistence type="predicted"/>
<protein>
    <submittedName>
        <fullName evidence="9">Transcriptional antiterminator, BglG family</fullName>
    </submittedName>
</protein>
<dbReference type="RefSeq" id="WP_089747549.1">
    <property type="nucleotide sequence ID" value="NZ_FOGF01000039.1"/>
</dbReference>
<feature type="domain" description="PRD" evidence="8">
    <location>
        <begin position="301"/>
        <end position="408"/>
    </location>
</feature>
<evidence type="ECO:0000256" key="4">
    <source>
        <dbReference type="ARBA" id="ARBA00023159"/>
    </source>
</evidence>
<dbReference type="InterPro" id="IPR011608">
    <property type="entry name" value="PRD"/>
</dbReference>
<dbReference type="InterPro" id="IPR003501">
    <property type="entry name" value="PTS_EIIB_2/3"/>
</dbReference>
<keyword evidence="4" id="KW-0010">Activator</keyword>
<evidence type="ECO:0000256" key="3">
    <source>
        <dbReference type="ARBA" id="ARBA00023015"/>
    </source>
</evidence>
<dbReference type="InterPro" id="IPR013011">
    <property type="entry name" value="PTS_EIIB_2"/>
</dbReference>
<organism evidence="9 10">
    <name type="scientific">Granulicatella balaenopterae</name>
    <dbReference type="NCBI Taxonomy" id="137733"/>
    <lineage>
        <taxon>Bacteria</taxon>
        <taxon>Bacillati</taxon>
        <taxon>Bacillota</taxon>
        <taxon>Bacilli</taxon>
        <taxon>Lactobacillales</taxon>
        <taxon>Carnobacteriaceae</taxon>
        <taxon>Granulicatella</taxon>
    </lineage>
</organism>
<dbReference type="CDD" id="cd05568">
    <property type="entry name" value="PTS_IIB_bgl_like"/>
    <property type="match status" value="1"/>
</dbReference>
<dbReference type="SUPFAM" id="SSF63520">
    <property type="entry name" value="PTS-regulatory domain, PRD"/>
    <property type="match status" value="2"/>
</dbReference>
<keyword evidence="2" id="KW-0677">Repeat</keyword>
<evidence type="ECO:0000259" key="6">
    <source>
        <dbReference type="PROSITE" id="PS51094"/>
    </source>
</evidence>
<accession>A0A1H9NH19</accession>
<evidence type="ECO:0000259" key="8">
    <source>
        <dbReference type="PROSITE" id="PS51372"/>
    </source>
</evidence>
<keyword evidence="5" id="KW-0804">Transcription</keyword>
<evidence type="ECO:0000313" key="10">
    <source>
        <dbReference type="Proteomes" id="UP000198556"/>
    </source>
</evidence>
<dbReference type="AlphaFoldDB" id="A0A1H9NH19"/>
<dbReference type="GO" id="GO:0008982">
    <property type="term" value="F:protein-N(PI)-phosphohistidine-sugar phosphotransferase activity"/>
    <property type="evidence" value="ECO:0007669"/>
    <property type="project" value="InterPro"/>
</dbReference>
<dbReference type="InterPro" id="IPR036388">
    <property type="entry name" value="WH-like_DNA-bd_sf"/>
</dbReference>
<sequence>MVTKKEKMMIKLLVEHKDNFVTSSKLAKEMNLSDKTVRKYLNQLTDLLQEHGGVLESKPGHGYRFNIIDTEVFAKFWYQDVSAKNKCTDVTQLEETSDREHYILNKLFFENANLSLTDLYQQLFISKTTLMIVLTEIKKMLLPYDLKLEQLDNQLSIIGEEQDIRHFMMDYFFSDKLEEGLSAYVNGSFLEDEINIAELTIIVLDECREAKLTLSDFVIHNLVLHIALMVKRLKSGYQLQLFPVSATIKYSKEAEVAVRILERVQEVMKVSFPIEEANYIALHLAVKQSALLERVQGAIDEEQSDLEKMIKPAISYLDSYMGTDFVHDKVLIKGLIAHLTPLMYRLDNHIQLANPLLEDVKNNYLEIFTLTKEALAPIPLLKEYQISDDEWAYIALHIMAGFERFTNSQKIRCLVVCATGYGSALMLKNRLEREFAGNMKIVDVISYYQINEEKLKGIDVIISSISLSNLLFPTPVVHVSVFLNHEDIANIRAFIDKESYPAVGNEEMKGEPINEITKVFDQVFHQERFFVFKEETNRDEVLSQLIDSLDEDNPNFKNQFMEQISLRETYSTIVFGNHLAFPHPTMPLTFHEKIAVAICQKPLQWDKDHQEVRFVILMSPSKDRNENIKVISPMLVEFVEKINKQQEILAEPSFKEFRKVFLA</sequence>
<dbReference type="GO" id="GO:0006355">
    <property type="term" value="P:regulation of DNA-templated transcription"/>
    <property type="evidence" value="ECO:0007669"/>
    <property type="project" value="InterPro"/>
</dbReference>
<keyword evidence="3" id="KW-0805">Transcription regulation</keyword>
<dbReference type="GO" id="GO:0009401">
    <property type="term" value="P:phosphoenolpyruvate-dependent sugar phosphotransferase system"/>
    <property type="evidence" value="ECO:0007669"/>
    <property type="project" value="InterPro"/>
</dbReference>
<dbReference type="PROSITE" id="PS51372">
    <property type="entry name" value="PRD_2"/>
    <property type="match status" value="2"/>
</dbReference>
<dbReference type="InterPro" id="IPR016152">
    <property type="entry name" value="PTrfase/Anion_transptr"/>
</dbReference>
<dbReference type="SUPFAM" id="SSF52794">
    <property type="entry name" value="PTS system IIB component-like"/>
    <property type="match status" value="1"/>
</dbReference>
<feature type="domain" description="PTS EIIA type-2" evidence="6">
    <location>
        <begin position="522"/>
        <end position="663"/>
    </location>
</feature>
<dbReference type="STRING" id="137733.SAMN05421767_1397"/>
<dbReference type="InterPro" id="IPR007737">
    <property type="entry name" value="Mga_HTH"/>
</dbReference>
<name>A0A1H9NH19_9LACT</name>
<dbReference type="PROSITE" id="PS51099">
    <property type="entry name" value="PTS_EIIB_TYPE_2"/>
    <property type="match status" value="1"/>
</dbReference>
<evidence type="ECO:0000313" key="9">
    <source>
        <dbReference type="EMBL" id="SER34949.1"/>
    </source>
</evidence>
<evidence type="ECO:0000256" key="2">
    <source>
        <dbReference type="ARBA" id="ARBA00022737"/>
    </source>
</evidence>
<keyword evidence="1" id="KW-0808">Transferase</keyword>
<dbReference type="Gene3D" id="1.10.1790.10">
    <property type="entry name" value="PRD domain"/>
    <property type="match status" value="2"/>
</dbReference>
<dbReference type="Pfam" id="PF00874">
    <property type="entry name" value="PRD"/>
    <property type="match status" value="2"/>
</dbReference>
<feature type="domain" description="PRD" evidence="8">
    <location>
        <begin position="188"/>
        <end position="294"/>
    </location>
</feature>
<dbReference type="Gene3D" id="1.10.10.10">
    <property type="entry name" value="Winged helix-like DNA-binding domain superfamily/Winged helix DNA-binding domain"/>
    <property type="match status" value="1"/>
</dbReference>
<keyword evidence="10" id="KW-1185">Reference proteome</keyword>
<dbReference type="InterPro" id="IPR036634">
    <property type="entry name" value="PRD_sf"/>
</dbReference>
<dbReference type="Gene3D" id="3.40.50.2300">
    <property type="match status" value="1"/>
</dbReference>
<evidence type="ECO:0000256" key="5">
    <source>
        <dbReference type="ARBA" id="ARBA00023163"/>
    </source>
</evidence>
<dbReference type="Pfam" id="PF05043">
    <property type="entry name" value="Mga"/>
    <property type="match status" value="1"/>
</dbReference>
<dbReference type="Gene3D" id="3.40.930.10">
    <property type="entry name" value="Mannitol-specific EII, Chain A"/>
    <property type="match status" value="1"/>
</dbReference>
<reference evidence="9 10" key="1">
    <citation type="submission" date="2016-10" db="EMBL/GenBank/DDBJ databases">
        <authorList>
            <person name="de Groot N.N."/>
        </authorList>
    </citation>
    <scope>NUCLEOTIDE SEQUENCE [LARGE SCALE GENOMIC DNA]</scope>
    <source>
        <strain evidence="9 10">DSM 15827</strain>
    </source>
</reference>